<dbReference type="Pfam" id="PF00134">
    <property type="entry name" value="Cyclin_N"/>
    <property type="match status" value="1"/>
</dbReference>
<dbReference type="Pfam" id="PF02984">
    <property type="entry name" value="Cyclin_C"/>
    <property type="match status" value="1"/>
</dbReference>
<dbReference type="Gramene" id="LPERR08G15130.1">
    <property type="protein sequence ID" value="LPERR08G15130.1"/>
    <property type="gene ID" value="LPERR08G15130"/>
</dbReference>
<evidence type="ECO:0000256" key="6">
    <source>
        <dbReference type="SAM" id="MobiDB-lite"/>
    </source>
</evidence>
<dbReference type="PANTHER" id="PTHR10177">
    <property type="entry name" value="CYCLINS"/>
    <property type="match status" value="1"/>
</dbReference>
<dbReference type="Gramene" id="LPERR08G15130.2">
    <property type="protein sequence ID" value="LPERR08G15130.2"/>
    <property type="gene ID" value="LPERR08G15130"/>
</dbReference>
<dbReference type="eggNOG" id="KOG0656">
    <property type="taxonomic scope" value="Eukaryota"/>
</dbReference>
<organism evidence="9 10">
    <name type="scientific">Leersia perrieri</name>
    <dbReference type="NCBI Taxonomy" id="77586"/>
    <lineage>
        <taxon>Eukaryota</taxon>
        <taxon>Viridiplantae</taxon>
        <taxon>Streptophyta</taxon>
        <taxon>Embryophyta</taxon>
        <taxon>Tracheophyta</taxon>
        <taxon>Spermatophyta</taxon>
        <taxon>Magnoliopsida</taxon>
        <taxon>Liliopsida</taxon>
        <taxon>Poales</taxon>
        <taxon>Poaceae</taxon>
        <taxon>BOP clade</taxon>
        <taxon>Oryzoideae</taxon>
        <taxon>Oryzeae</taxon>
        <taxon>Oryzinae</taxon>
        <taxon>Leersia</taxon>
    </lineage>
</organism>
<reference evidence="9 10" key="2">
    <citation type="submission" date="2013-12" db="EMBL/GenBank/DDBJ databases">
        <authorList>
            <person name="Yu Y."/>
            <person name="Lee S."/>
            <person name="de Baynast K."/>
            <person name="Wissotski M."/>
            <person name="Liu L."/>
            <person name="Talag J."/>
            <person name="Goicoechea J."/>
            <person name="Angelova A."/>
            <person name="Jetty R."/>
            <person name="Kudrna D."/>
            <person name="Golser W."/>
            <person name="Rivera L."/>
            <person name="Zhang J."/>
            <person name="Wing R."/>
        </authorList>
    </citation>
    <scope>NUCLEOTIDE SEQUENCE</scope>
</reference>
<evidence type="ECO:0000313" key="9">
    <source>
        <dbReference type="EnsemblPlants" id="LPERR08G15130.1"/>
    </source>
</evidence>
<keyword evidence="3 5" id="KW-0195">Cyclin</keyword>
<dbReference type="AlphaFoldDB" id="A0A0D9X8Y8"/>
<dbReference type="Gene3D" id="1.10.472.10">
    <property type="entry name" value="Cyclin-like"/>
    <property type="match status" value="2"/>
</dbReference>
<dbReference type="InterPro" id="IPR006671">
    <property type="entry name" value="Cyclin_N"/>
</dbReference>
<evidence type="ECO:0000256" key="3">
    <source>
        <dbReference type="ARBA" id="ARBA00023127"/>
    </source>
</evidence>
<evidence type="ECO:0000256" key="4">
    <source>
        <dbReference type="ARBA" id="ARBA00023306"/>
    </source>
</evidence>
<feature type="domain" description="Cyclin-like" evidence="7">
    <location>
        <begin position="102"/>
        <end position="190"/>
    </location>
</feature>
<proteinExistence type="inferred from homology"/>
<reference evidence="9 10" key="1">
    <citation type="submission" date="2012-08" db="EMBL/GenBank/DDBJ databases">
        <title>Oryza genome evolution.</title>
        <authorList>
            <person name="Wing R.A."/>
        </authorList>
    </citation>
    <scope>NUCLEOTIDE SEQUENCE</scope>
</reference>
<feature type="region of interest" description="Disordered" evidence="6">
    <location>
        <begin position="292"/>
        <end position="317"/>
    </location>
</feature>
<dbReference type="SMART" id="SM01332">
    <property type="entry name" value="Cyclin_C"/>
    <property type="match status" value="1"/>
</dbReference>
<evidence type="ECO:0000256" key="1">
    <source>
        <dbReference type="ARBA" id="ARBA00009065"/>
    </source>
</evidence>
<feature type="compositionally biased region" description="Low complexity" evidence="6">
    <location>
        <begin position="306"/>
        <end position="317"/>
    </location>
</feature>
<evidence type="ECO:0000259" key="8">
    <source>
        <dbReference type="SMART" id="SM01332"/>
    </source>
</evidence>
<reference evidence="9" key="3">
    <citation type="submission" date="2015-04" db="UniProtKB">
        <authorList>
            <consortium name="EnsemblPlants"/>
        </authorList>
    </citation>
    <scope>IDENTIFICATION</scope>
</reference>
<evidence type="ECO:0000313" key="10">
    <source>
        <dbReference type="Proteomes" id="UP000032180"/>
    </source>
</evidence>
<dbReference type="EnsemblPlants" id="LPERR08G15130.2">
    <property type="protein sequence ID" value="LPERR08G15130.2"/>
    <property type="gene ID" value="LPERR08G15130"/>
</dbReference>
<name>A0A0D9X8Y8_9ORYZ</name>
<dbReference type="FunFam" id="1.10.472.10:FF:000034">
    <property type="entry name" value="D2/4-type cyclin"/>
    <property type="match status" value="1"/>
</dbReference>
<dbReference type="InterPro" id="IPR036915">
    <property type="entry name" value="Cyclin-like_sf"/>
</dbReference>
<dbReference type="SUPFAM" id="SSF47954">
    <property type="entry name" value="Cyclin-like"/>
    <property type="match status" value="1"/>
</dbReference>
<dbReference type="STRING" id="77586.A0A0D9X8Y8"/>
<feature type="domain" description="Cyclin C-terminal" evidence="8">
    <location>
        <begin position="199"/>
        <end position="315"/>
    </location>
</feature>
<evidence type="ECO:0000256" key="5">
    <source>
        <dbReference type="RuleBase" id="RU000383"/>
    </source>
</evidence>
<accession>A0A0D9X8Y8</accession>
<dbReference type="Proteomes" id="UP000032180">
    <property type="component" value="Chromosome 8"/>
</dbReference>
<dbReference type="CDD" id="cd20543">
    <property type="entry name" value="CYCLIN_AtCycD-like_rpt1"/>
    <property type="match status" value="1"/>
</dbReference>
<dbReference type="InterPro" id="IPR013763">
    <property type="entry name" value="Cyclin-like_dom"/>
</dbReference>
<keyword evidence="2" id="KW-0132">Cell division</keyword>
<keyword evidence="10" id="KW-1185">Reference proteome</keyword>
<dbReference type="GO" id="GO:0051301">
    <property type="term" value="P:cell division"/>
    <property type="evidence" value="ECO:0007669"/>
    <property type="project" value="UniProtKB-KW"/>
</dbReference>
<sequence length="363" mass="39833">MAPSCCYDVAASLLLCAEDNSSILCLEEEYEDVEERNSSGCRSIDGDFVAGGVEEEMFPPQTEECVASLVEREREHMPRADYAERLLVAGGVDLSVRCEAIDWIWKVYTYYSFTPLTAYLAVNYLDRFLSQYELPEGKAWMTQLLSVACLSIAAKMEETAVPECLDLQIGEARFVFEAKTIQRMELLVLSTLNWRMQAVTPFSYLDYFLRKLNGGNAVPRSWLWQSSELILSIATGTGFLVFTPSEIAAAVAASVAGEVTGVVEDIAKACTHIDKERVLQCQEAIQASMASINTVQPKPATRSRRGSASSSSVPQSPVGVLDAGCLSYKSDDTDAATIASHGGGRRNCFDCSPVTSKRRKLSR</sequence>
<dbReference type="EnsemblPlants" id="LPERR08G15130.1">
    <property type="protein sequence ID" value="LPERR08G15130.1"/>
    <property type="gene ID" value="LPERR08G15130"/>
</dbReference>
<comment type="similarity">
    <text evidence="1">Belongs to the cyclin family. Cyclin D subfamily.</text>
</comment>
<dbReference type="InterPro" id="IPR039361">
    <property type="entry name" value="Cyclin"/>
</dbReference>
<dbReference type="InterPro" id="IPR004367">
    <property type="entry name" value="Cyclin_C-dom"/>
</dbReference>
<dbReference type="FunFam" id="1.10.472.10:FF:000040">
    <property type="entry name" value="D6-type cyclin"/>
    <property type="match status" value="1"/>
</dbReference>
<dbReference type="PROSITE" id="PS00292">
    <property type="entry name" value="CYCLINS"/>
    <property type="match status" value="1"/>
</dbReference>
<dbReference type="HOGENOM" id="CLU_048040_1_1_1"/>
<dbReference type="SMART" id="SM00385">
    <property type="entry name" value="CYCLIN"/>
    <property type="match status" value="1"/>
</dbReference>
<keyword evidence="4" id="KW-0131">Cell cycle</keyword>
<evidence type="ECO:0000259" key="7">
    <source>
        <dbReference type="SMART" id="SM00385"/>
    </source>
</evidence>
<evidence type="ECO:0000256" key="2">
    <source>
        <dbReference type="ARBA" id="ARBA00022618"/>
    </source>
</evidence>
<protein>
    <submittedName>
        <fullName evidence="9">Uncharacterized protein</fullName>
    </submittedName>
</protein>
<dbReference type="InterPro" id="IPR048258">
    <property type="entry name" value="Cyclins_cyclin-box"/>
</dbReference>